<dbReference type="CAZy" id="GH116">
    <property type="family name" value="Glycoside Hydrolase Family 116"/>
</dbReference>
<dbReference type="InterPro" id="IPR012341">
    <property type="entry name" value="6hp_glycosidase-like_sf"/>
</dbReference>
<dbReference type="SUPFAM" id="SSF48208">
    <property type="entry name" value="Six-hairpin glycosidases"/>
    <property type="match status" value="1"/>
</dbReference>
<dbReference type="GeneID" id="84062920"/>
<dbReference type="FunFam" id="1.50.10.10:FF:000094">
    <property type="entry name" value="Uncharacterized protein"/>
    <property type="match status" value="1"/>
</dbReference>
<gene>
    <name evidence="2" type="ordered locus">LS215_2801</name>
</gene>
<protein>
    <recommendedName>
        <fullName evidence="1">Glycosyl-hydrolase family 116 catalytic region domain-containing protein</fullName>
    </recommendedName>
</protein>
<sequence length="661" mass="76139">MHTYINRSVNKKLVMKIEKYFGVPLGGIGTGKINFYPDLTIDDITILNNWSNPLRRIRGFHILTFLDGEPIFLQTNPGKNVETPPRYTYIKDMEMSVEFPVIKYSTPFAEIEVYSILRKNDIKNSSLPALKFKIKGKGRFAISYPNIVGSKRAGRTNEGYKGKLNGVIMRNEKALNSDPAYGEIFLGCVGCKVITNFAYYKPAKVGMTEDITYFYNLEEYDEKYIIRPYAREEIGGIIYKDVNEEETFILSWFFNGRPHHYPYGHYYENFFKDSIDVAEYTLKLGPDLGIEEKVEWLKEALVNSLYILTSNTWLTKDGRFAVYEDPYISKLMNTIGSMTFDGLGFTLLELYRDLVISADNHLVNYINNGEAPHDIGEESIEDPIYGASYPYWWTDLGPTLVLMLYRDYVFTSDRGILEKNYNKIKEIIDWLIRKDMDNDCIPDSKGGYDNSYDGTHMYGASSYVASMFLSALAAFIKISEILDVKIDTKYYRFLECGKKTFNSLWNGKYFVLWKKNDEENRSCLNSQLLGQFWCDILGLPPITDNDKINTALRSIYELNFRASKYCLTNAVKEDRDIDTSTGQLRSCWPRVSFAVAAHMILRGMVKEGMEVAKREWETIKELNPFDQSSRIDAIEGKYVGLMSYIGSTSVWLVKLALDKLR</sequence>
<dbReference type="InterPro" id="IPR052566">
    <property type="entry name" value="Non-lysos_glucosylceramidase"/>
</dbReference>
<dbReference type="GO" id="GO:0008422">
    <property type="term" value="F:beta-glucosidase activity"/>
    <property type="evidence" value="ECO:0007669"/>
    <property type="project" value="TreeGrafter"/>
</dbReference>
<organism evidence="2 3">
    <name type="scientific">Saccharolobus islandicus (strain L.S.2.15 / Lassen #1)</name>
    <name type="common">Sulfolobus islandicus</name>
    <dbReference type="NCBI Taxonomy" id="429572"/>
    <lineage>
        <taxon>Archaea</taxon>
        <taxon>Thermoproteota</taxon>
        <taxon>Thermoprotei</taxon>
        <taxon>Sulfolobales</taxon>
        <taxon>Sulfolobaceae</taxon>
        <taxon>Saccharolobus</taxon>
    </lineage>
</organism>
<dbReference type="Gene3D" id="1.50.10.10">
    <property type="match status" value="1"/>
</dbReference>
<dbReference type="RefSeq" id="WP_012714593.1">
    <property type="nucleotide sequence ID" value="NC_012589.1"/>
</dbReference>
<dbReference type="Pfam" id="PF04685">
    <property type="entry name" value="DUF608"/>
    <property type="match status" value="1"/>
</dbReference>
<evidence type="ECO:0000313" key="3">
    <source>
        <dbReference type="Proteomes" id="UP000001747"/>
    </source>
</evidence>
<dbReference type="Proteomes" id="UP000001747">
    <property type="component" value="Chromosome"/>
</dbReference>
<dbReference type="InterPro" id="IPR008928">
    <property type="entry name" value="6-hairpin_glycosidase_sf"/>
</dbReference>
<dbReference type="InterPro" id="IPR006775">
    <property type="entry name" value="GH116_catalytic"/>
</dbReference>
<dbReference type="OrthoDB" id="25222at2157"/>
<accession>C3MML9</accession>
<name>C3MML9_SACI2</name>
<dbReference type="PANTHER" id="PTHR12654">
    <property type="entry name" value="BILE ACID BETA-GLUCOSIDASE-RELATED"/>
    <property type="match status" value="1"/>
</dbReference>
<evidence type="ECO:0000313" key="2">
    <source>
        <dbReference type="EMBL" id="ACP36736.1"/>
    </source>
</evidence>
<dbReference type="KEGG" id="sis:LS215_2801"/>
<reference evidence="2 3" key="1">
    <citation type="journal article" date="2009" name="Proc. Natl. Acad. Sci. U.S.A.">
        <title>Biogeography of the Sulfolobus islandicus pan-genome.</title>
        <authorList>
            <person name="Reno M.L."/>
            <person name="Held N.L."/>
            <person name="Fields C.J."/>
            <person name="Burke P.V."/>
            <person name="Whitaker R.J."/>
        </authorList>
    </citation>
    <scope>NUCLEOTIDE SEQUENCE [LARGE SCALE GENOMIC DNA]</scope>
    <source>
        <strain evidence="3">L.S.2.15 / Lassen #1</strain>
    </source>
</reference>
<dbReference type="EMBL" id="CP001399">
    <property type="protein sequence ID" value="ACP36736.1"/>
    <property type="molecule type" value="Genomic_DNA"/>
</dbReference>
<dbReference type="HOGENOM" id="CLU_027051_0_0_2"/>
<proteinExistence type="predicted"/>
<evidence type="ECO:0000259" key="1">
    <source>
        <dbReference type="Pfam" id="PF04685"/>
    </source>
</evidence>
<dbReference type="GO" id="GO:0005975">
    <property type="term" value="P:carbohydrate metabolic process"/>
    <property type="evidence" value="ECO:0007669"/>
    <property type="project" value="InterPro"/>
</dbReference>
<dbReference type="PANTHER" id="PTHR12654:SF0">
    <property type="entry name" value="NON-LYSOSOMAL GLUCOSYLCERAMIDASE"/>
    <property type="match status" value="1"/>
</dbReference>
<feature type="domain" description="Glycosyl-hydrolase family 116 catalytic region" evidence="1">
    <location>
        <begin position="318"/>
        <end position="652"/>
    </location>
</feature>
<dbReference type="AlphaFoldDB" id="C3MML9"/>